<proteinExistence type="predicted"/>
<dbReference type="KEGG" id="lgo:JCM16774_1297"/>
<feature type="region of interest" description="Disordered" evidence="2">
    <location>
        <begin position="41"/>
        <end position="85"/>
    </location>
</feature>
<accession>A0A510JDQ9</accession>
<keyword evidence="1" id="KW-0175">Coiled coil</keyword>
<name>A0A510JDQ9_9FUSO</name>
<dbReference type="STRING" id="714315.GCA_000516535_01308"/>
<evidence type="ECO:0000256" key="1">
    <source>
        <dbReference type="SAM" id="Coils"/>
    </source>
</evidence>
<dbReference type="AlphaFoldDB" id="A0A510JDQ9"/>
<evidence type="ECO:0000313" key="3">
    <source>
        <dbReference type="EMBL" id="BBM36365.1"/>
    </source>
</evidence>
<gene>
    <name evidence="3" type="ORF">JCM16774_1297</name>
</gene>
<feature type="coiled-coil region" evidence="1">
    <location>
        <begin position="117"/>
        <end position="151"/>
    </location>
</feature>
<dbReference type="EMBL" id="AP019822">
    <property type="protein sequence ID" value="BBM36365.1"/>
    <property type="molecule type" value="Genomic_DNA"/>
</dbReference>
<evidence type="ECO:0000256" key="2">
    <source>
        <dbReference type="SAM" id="MobiDB-lite"/>
    </source>
</evidence>
<protein>
    <submittedName>
        <fullName evidence="3">Uncharacterized protein</fullName>
    </submittedName>
</protein>
<sequence>MTTFPIKKKRKLRIQDNEPKDKILQSREKFEEKYGIREIKDNKTEKFDENSQENTVSSESSDTEKNKEVSNETENQNNDDKFLFKRNTESEYSKKKKRVTWWTIIFVVLSILKFCNSQNEKEIMDRYSQQQEKYEKNQENDELKIEILRDNNDCFALNLEVTEGYYI</sequence>
<organism evidence="3 4">
    <name type="scientific">Pseudoleptotrichia goodfellowii</name>
    <dbReference type="NCBI Taxonomy" id="157692"/>
    <lineage>
        <taxon>Bacteria</taxon>
        <taxon>Fusobacteriati</taxon>
        <taxon>Fusobacteriota</taxon>
        <taxon>Fusobacteriia</taxon>
        <taxon>Fusobacteriales</taxon>
        <taxon>Leptotrichiaceae</taxon>
        <taxon>Pseudoleptotrichia</taxon>
    </lineage>
</organism>
<reference evidence="3 4" key="1">
    <citation type="submission" date="2019-07" db="EMBL/GenBank/DDBJ databases">
        <title>Complete Genome Sequence of Leptotrichia goodfellowii Strain JCM 16774.</title>
        <authorList>
            <person name="Watanabe S."/>
            <person name="Cui L."/>
        </authorList>
    </citation>
    <scope>NUCLEOTIDE SEQUENCE [LARGE SCALE GENOMIC DNA]</scope>
    <source>
        <strain evidence="3 4">JCM16774</strain>
    </source>
</reference>
<dbReference type="Proteomes" id="UP000321606">
    <property type="component" value="Chromosome"/>
</dbReference>
<evidence type="ECO:0000313" key="4">
    <source>
        <dbReference type="Proteomes" id="UP000321606"/>
    </source>
</evidence>
<dbReference type="RefSeq" id="WP_026737694.1">
    <property type="nucleotide sequence ID" value="NZ_AP019822.1"/>
</dbReference>